<name>A0ABS3AVT9_9BACT</name>
<dbReference type="PANTHER" id="PTHR30213">
    <property type="entry name" value="INNER MEMBRANE PROTEIN YHJD"/>
    <property type="match status" value="1"/>
</dbReference>
<keyword evidence="4 6" id="KW-1133">Transmembrane helix</keyword>
<accession>A0ABS3AVT9</accession>
<evidence type="ECO:0000256" key="6">
    <source>
        <dbReference type="SAM" id="Phobius"/>
    </source>
</evidence>
<organism evidence="7 8">
    <name type="scientific">Desulfotalea psychrophila</name>
    <dbReference type="NCBI Taxonomy" id="84980"/>
    <lineage>
        <taxon>Bacteria</taxon>
        <taxon>Pseudomonadati</taxon>
        <taxon>Thermodesulfobacteriota</taxon>
        <taxon>Desulfobulbia</taxon>
        <taxon>Desulfobulbales</taxon>
        <taxon>Desulfocapsaceae</taxon>
        <taxon>Desulfotalea</taxon>
    </lineage>
</organism>
<gene>
    <name evidence="7" type="ORF">JYU06_03860</name>
</gene>
<keyword evidence="3 6" id="KW-0812">Transmembrane</keyword>
<evidence type="ECO:0000256" key="2">
    <source>
        <dbReference type="ARBA" id="ARBA00022475"/>
    </source>
</evidence>
<comment type="caution">
    <text evidence="7">The sequence shown here is derived from an EMBL/GenBank/DDBJ whole genome shotgun (WGS) entry which is preliminary data.</text>
</comment>
<evidence type="ECO:0000313" key="8">
    <source>
        <dbReference type="Proteomes" id="UP000717534"/>
    </source>
</evidence>
<evidence type="ECO:0000313" key="7">
    <source>
        <dbReference type="EMBL" id="MBN4068640.1"/>
    </source>
</evidence>
<dbReference type="EMBL" id="JAFITO010000033">
    <property type="protein sequence ID" value="MBN4068640.1"/>
    <property type="molecule type" value="Genomic_DNA"/>
</dbReference>
<comment type="subcellular location">
    <subcellularLocation>
        <location evidence="1">Cell membrane</location>
        <topology evidence="1">Multi-pass membrane protein</topology>
    </subcellularLocation>
</comment>
<dbReference type="NCBIfam" id="TIGR00765">
    <property type="entry name" value="yihY_not_rbn"/>
    <property type="match status" value="1"/>
</dbReference>
<feature type="transmembrane region" description="Helical" evidence="6">
    <location>
        <begin position="199"/>
        <end position="220"/>
    </location>
</feature>
<evidence type="ECO:0000256" key="5">
    <source>
        <dbReference type="ARBA" id="ARBA00023136"/>
    </source>
</evidence>
<dbReference type="Pfam" id="PF03631">
    <property type="entry name" value="Virul_fac_BrkB"/>
    <property type="match status" value="1"/>
</dbReference>
<keyword evidence="8" id="KW-1185">Reference proteome</keyword>
<feature type="transmembrane region" description="Helical" evidence="6">
    <location>
        <begin position="274"/>
        <end position="293"/>
    </location>
</feature>
<keyword evidence="5 6" id="KW-0472">Membrane</keyword>
<sequence>MTQQKTGKTTLTERLINWADAPCHDGQLLLKKVHILTRIFLITIKEFTQNSLNIRASALTYTILLSLVPMLAMSTAVIKGLGGGNQLKQVVYSYLDTLEETTPLTHLGFPDSFKIGELTSPDTGNESSQTQAAVTAEFRLAADQIFNYVDKTDFATLGTIGVLGVFLSAILVLSNIETSMNAIWHVPAGRSIIRKVTDYLTFLILMPLSINFGFAANAVLKNDQLLNKVMEILPGSLVQTGMLLVVPLFFITLTLFLIYIFFPNTKVKPSSALIGALLAGTLWFIAQNLYIGLQIGVSKYNAIYGSFATLPLFLVWMFLGWVFILGGAQLAFACQKQHSYQLKKLHHSPLEQLSAAFDILNITYSSYTNKLKLRKNELPAYCPAYSAALLFDSLQKLIAAQLLVCTQKGRLLPNGPEEKLQYREIVASILGDSFPETEGGKAASELFQQIKPVLSNNYSEKTSFP</sequence>
<keyword evidence="2" id="KW-1003">Cell membrane</keyword>
<protein>
    <submittedName>
        <fullName evidence="7">YihY/virulence factor BrkB family protein</fullName>
    </submittedName>
</protein>
<proteinExistence type="predicted"/>
<dbReference type="InterPro" id="IPR017039">
    <property type="entry name" value="Virul_fac_BrkB"/>
</dbReference>
<feature type="transmembrane region" description="Helical" evidence="6">
    <location>
        <begin position="154"/>
        <end position="173"/>
    </location>
</feature>
<evidence type="ECO:0000256" key="4">
    <source>
        <dbReference type="ARBA" id="ARBA00022989"/>
    </source>
</evidence>
<evidence type="ECO:0000256" key="3">
    <source>
        <dbReference type="ARBA" id="ARBA00022692"/>
    </source>
</evidence>
<dbReference type="Proteomes" id="UP000717534">
    <property type="component" value="Unassembled WGS sequence"/>
</dbReference>
<dbReference type="PANTHER" id="PTHR30213:SF0">
    <property type="entry name" value="UPF0761 MEMBRANE PROTEIN YIHY"/>
    <property type="match status" value="1"/>
</dbReference>
<feature type="transmembrane region" description="Helical" evidence="6">
    <location>
        <begin position="58"/>
        <end position="78"/>
    </location>
</feature>
<evidence type="ECO:0000256" key="1">
    <source>
        <dbReference type="ARBA" id="ARBA00004651"/>
    </source>
</evidence>
<feature type="transmembrane region" description="Helical" evidence="6">
    <location>
        <begin position="313"/>
        <end position="334"/>
    </location>
</feature>
<reference evidence="7 8" key="1">
    <citation type="submission" date="2021-02" db="EMBL/GenBank/DDBJ databases">
        <title>Activity-based single-cell genomes from oceanic crustal fluid captures similar information to metagenomic and metatranscriptomic surveys with orders of magnitude less sampling.</title>
        <authorList>
            <person name="D'Angelo T.S."/>
            <person name="Orcutt B.N."/>
        </authorList>
    </citation>
    <scope>NUCLEOTIDE SEQUENCE [LARGE SCALE GENOMIC DNA]</scope>
    <source>
        <strain evidence="7">AH-315-G02</strain>
    </source>
</reference>
<feature type="transmembrane region" description="Helical" evidence="6">
    <location>
        <begin position="240"/>
        <end position="262"/>
    </location>
</feature>